<keyword evidence="1" id="KW-0472">Membrane</keyword>
<name>A0A8I0N015_9GAMM</name>
<evidence type="ECO:0000256" key="1">
    <source>
        <dbReference type="SAM" id="Phobius"/>
    </source>
</evidence>
<dbReference type="AlphaFoldDB" id="A0A8I0N015"/>
<accession>A0A8I0N015</accession>
<feature type="transmembrane region" description="Helical" evidence="1">
    <location>
        <begin position="155"/>
        <end position="172"/>
    </location>
</feature>
<feature type="transmembrane region" description="Helical" evidence="1">
    <location>
        <begin position="71"/>
        <end position="88"/>
    </location>
</feature>
<feature type="transmembrane region" description="Helical" evidence="1">
    <location>
        <begin position="372"/>
        <end position="396"/>
    </location>
</feature>
<dbReference type="InterPro" id="IPR010266">
    <property type="entry name" value="NnrS"/>
</dbReference>
<protein>
    <recommendedName>
        <fullName evidence="4">NnrS family protein</fullName>
    </recommendedName>
</protein>
<evidence type="ECO:0000313" key="2">
    <source>
        <dbReference type="EMBL" id="MBE0348447.1"/>
    </source>
</evidence>
<feature type="transmembrane region" description="Helical" evidence="1">
    <location>
        <begin position="100"/>
        <end position="118"/>
    </location>
</feature>
<feature type="transmembrane region" description="Helical" evidence="1">
    <location>
        <begin position="184"/>
        <end position="206"/>
    </location>
</feature>
<keyword evidence="3" id="KW-1185">Reference proteome</keyword>
<feature type="transmembrane region" description="Helical" evidence="1">
    <location>
        <begin position="280"/>
        <end position="302"/>
    </location>
</feature>
<feature type="transmembrane region" description="Helical" evidence="1">
    <location>
        <begin position="32"/>
        <end position="51"/>
    </location>
</feature>
<feature type="transmembrane region" description="Helical" evidence="1">
    <location>
        <begin position="124"/>
        <end position="148"/>
    </location>
</feature>
<organism evidence="2 3">
    <name type="scientific">Pseudoalteromonas peptidolytica F12-50-A1</name>
    <dbReference type="NCBI Taxonomy" id="1315280"/>
    <lineage>
        <taxon>Bacteria</taxon>
        <taxon>Pseudomonadati</taxon>
        <taxon>Pseudomonadota</taxon>
        <taxon>Gammaproteobacteria</taxon>
        <taxon>Alteromonadales</taxon>
        <taxon>Pseudoalteromonadaceae</taxon>
        <taxon>Pseudoalteromonas</taxon>
    </lineage>
</organism>
<reference evidence="2 3" key="1">
    <citation type="submission" date="2015-06" db="EMBL/GenBank/DDBJ databases">
        <title>Genome sequence of Pseudoalteromonas peptidolytica.</title>
        <authorList>
            <person name="Xie B.-B."/>
            <person name="Rong J.-C."/>
            <person name="Qin Q.-L."/>
            <person name="Zhang Y.-Z."/>
        </authorList>
    </citation>
    <scope>NUCLEOTIDE SEQUENCE [LARGE SCALE GENOMIC DNA]</scope>
    <source>
        <strain evidence="2 3">F12-50-A1</strain>
    </source>
</reference>
<dbReference type="RefSeq" id="WP_147390476.1">
    <property type="nucleotide sequence ID" value="NZ_AQHF01000033.1"/>
</dbReference>
<sequence>MPLLQPQDPTAIQFRWHKLTTWPLLMLGFRPLFMLAGLSAVLSISVWIFILNGQLEWHHKYPAIYWHAHEMLFGFAGAVVAGFLLTAAQNWTQKATLNGAALLSLCGIWLAARLSFFIPQNSVTLTLLLQATFWLLLLANLSSVIITARSKNNRVFIFSVGVIGCCNIAFLTELNNGDLLQVGLLSQSSLIAYMLLIGVVSGRVIPFFIARGLQKDQKPAIRKVDRAIFYLAILCVCISPLQSSFLHAHYLNGCLLILGCLHLVRAVYWFDIRLVKVPLLWSLYVSYFAIAAGLLLCAYNRIYHLAFWRDHLHLVAISGMSLMILSMMARVTLGHTGRSLTTHLSTTIAFTCIVAAGISRAFLIHFTSPHNAWLISALMWVFGFFLFLITFSPMLLKQRLDGRQG</sequence>
<gene>
    <name evidence="2" type="ORF">PPEP_b0187</name>
</gene>
<evidence type="ECO:0000313" key="3">
    <source>
        <dbReference type="Proteomes" id="UP000660708"/>
    </source>
</evidence>
<feature type="transmembrane region" description="Helical" evidence="1">
    <location>
        <begin position="227"/>
        <end position="243"/>
    </location>
</feature>
<keyword evidence="1" id="KW-0812">Transmembrane</keyword>
<proteinExistence type="predicted"/>
<feature type="transmembrane region" description="Helical" evidence="1">
    <location>
        <begin position="345"/>
        <end position="366"/>
    </location>
</feature>
<comment type="caution">
    <text evidence="2">The sequence shown here is derived from an EMBL/GenBank/DDBJ whole genome shotgun (WGS) entry which is preliminary data.</text>
</comment>
<feature type="transmembrane region" description="Helical" evidence="1">
    <location>
        <begin position="314"/>
        <end position="333"/>
    </location>
</feature>
<dbReference type="Proteomes" id="UP000660708">
    <property type="component" value="Unassembled WGS sequence"/>
</dbReference>
<evidence type="ECO:0008006" key="4">
    <source>
        <dbReference type="Google" id="ProtNLM"/>
    </source>
</evidence>
<dbReference type="EMBL" id="AQHF01000033">
    <property type="protein sequence ID" value="MBE0348447.1"/>
    <property type="molecule type" value="Genomic_DNA"/>
</dbReference>
<keyword evidence="1" id="KW-1133">Transmembrane helix</keyword>
<dbReference type="Pfam" id="PF05940">
    <property type="entry name" value="NnrS"/>
    <property type="match status" value="1"/>
</dbReference>